<proteinExistence type="predicted"/>
<name>A0A6D2I3Q5_9BRAS</name>
<sequence>MLKRMELPVFSGDDAYGWIALAERFFRIGGYSEEDKLEVVSISLGGDVLSWFNSETHRKPFLSWQDFTDRLIARFSREKLQDPSQRFFNVTQTGSVSEYIHMFEDLSTQATGLSDKQMEGIFMNGLTLDMRERERQQNNKSSVHPPPSKSYSSQTVPPWKMKQLQQSPSSAQSRPQIKLTEAEIAENKRLGLCFKCPEKWSRTHLCPEKSLQVLTVVNGFDMEILDQHLIEVAEDYHVEEPSLLMELSLNSFLGIDSPTTTKMTWLIKKNQVVVMLASGAT</sequence>
<evidence type="ECO:0000313" key="3">
    <source>
        <dbReference type="EMBL" id="CAA7021632.1"/>
    </source>
</evidence>
<evidence type="ECO:0000256" key="1">
    <source>
        <dbReference type="SAM" id="MobiDB-lite"/>
    </source>
</evidence>
<dbReference type="Pfam" id="PF03732">
    <property type="entry name" value="Retrotrans_gag"/>
    <property type="match status" value="1"/>
</dbReference>
<reference evidence="3" key="1">
    <citation type="submission" date="2020-01" db="EMBL/GenBank/DDBJ databases">
        <authorList>
            <person name="Mishra B."/>
        </authorList>
    </citation>
    <scope>NUCLEOTIDE SEQUENCE [LARGE SCALE GENOMIC DNA]</scope>
</reference>
<organism evidence="3 4">
    <name type="scientific">Microthlaspi erraticum</name>
    <dbReference type="NCBI Taxonomy" id="1685480"/>
    <lineage>
        <taxon>Eukaryota</taxon>
        <taxon>Viridiplantae</taxon>
        <taxon>Streptophyta</taxon>
        <taxon>Embryophyta</taxon>
        <taxon>Tracheophyta</taxon>
        <taxon>Spermatophyta</taxon>
        <taxon>Magnoliopsida</taxon>
        <taxon>eudicotyledons</taxon>
        <taxon>Gunneridae</taxon>
        <taxon>Pentapetalae</taxon>
        <taxon>rosids</taxon>
        <taxon>malvids</taxon>
        <taxon>Brassicales</taxon>
        <taxon>Brassicaceae</taxon>
        <taxon>Coluteocarpeae</taxon>
        <taxon>Microthlaspi</taxon>
    </lineage>
</organism>
<evidence type="ECO:0000313" key="4">
    <source>
        <dbReference type="Proteomes" id="UP000467841"/>
    </source>
</evidence>
<feature type="region of interest" description="Disordered" evidence="1">
    <location>
        <begin position="133"/>
        <end position="176"/>
    </location>
</feature>
<dbReference type="OrthoDB" id="1749511at2759"/>
<feature type="compositionally biased region" description="Low complexity" evidence="1">
    <location>
        <begin position="163"/>
        <end position="176"/>
    </location>
</feature>
<dbReference type="AlphaFoldDB" id="A0A6D2I3Q5"/>
<protein>
    <recommendedName>
        <fullName evidence="2">Retrotransposon gag domain-containing protein</fullName>
    </recommendedName>
</protein>
<accession>A0A6D2I3Q5</accession>
<dbReference type="Proteomes" id="UP000467841">
    <property type="component" value="Unassembled WGS sequence"/>
</dbReference>
<keyword evidence="4" id="KW-1185">Reference proteome</keyword>
<gene>
    <name evidence="3" type="ORF">MERR_LOCUS8867</name>
</gene>
<comment type="caution">
    <text evidence="3">The sequence shown here is derived from an EMBL/GenBank/DDBJ whole genome shotgun (WGS) entry which is preliminary data.</text>
</comment>
<evidence type="ECO:0000259" key="2">
    <source>
        <dbReference type="Pfam" id="PF03732"/>
    </source>
</evidence>
<dbReference type="EMBL" id="CACVBM020000643">
    <property type="protein sequence ID" value="CAA7021632.1"/>
    <property type="molecule type" value="Genomic_DNA"/>
</dbReference>
<feature type="domain" description="Retrotransposon gag" evidence="2">
    <location>
        <begin position="39"/>
        <end position="127"/>
    </location>
</feature>
<dbReference type="InterPro" id="IPR005162">
    <property type="entry name" value="Retrotrans_gag_dom"/>
</dbReference>